<dbReference type="EMBL" id="JAAGNN010000003">
    <property type="protein sequence ID" value="KAF4091417.1"/>
    <property type="molecule type" value="Genomic_DNA"/>
</dbReference>
<protein>
    <recommendedName>
        <fullName evidence="1">Lysyl oxidase homolog</fullName>
        <ecNumber evidence="1">1.4.3.13</ecNumber>
    </recommendedName>
</protein>
<evidence type="ECO:0000256" key="2">
    <source>
        <dbReference type="SAM" id="MobiDB-lite"/>
    </source>
</evidence>
<keyword evidence="1" id="KW-0560">Oxidoreductase</keyword>
<keyword evidence="1" id="KW-0479">Metal-binding</keyword>
<dbReference type="GO" id="GO:0005615">
    <property type="term" value="C:extracellular space"/>
    <property type="evidence" value="ECO:0007669"/>
    <property type="project" value="UniProtKB-UniRule"/>
</dbReference>
<keyword evidence="1" id="KW-0801">TPQ</keyword>
<comment type="catalytic activity">
    <reaction evidence="1">
        <text>L-lysyl-[protein] + O2 + H2O = (S)-2-amino-6-oxohexanoyl-[protein] + H2O2 + NH4(+)</text>
        <dbReference type="Rhea" id="RHEA:24544"/>
        <dbReference type="Rhea" id="RHEA-COMP:9752"/>
        <dbReference type="Rhea" id="RHEA-COMP:12448"/>
        <dbReference type="ChEBI" id="CHEBI:15377"/>
        <dbReference type="ChEBI" id="CHEBI:15379"/>
        <dbReference type="ChEBI" id="CHEBI:16240"/>
        <dbReference type="ChEBI" id="CHEBI:28938"/>
        <dbReference type="ChEBI" id="CHEBI:29969"/>
        <dbReference type="ChEBI" id="CHEBI:131803"/>
        <dbReference type="EC" id="1.4.3.13"/>
    </reaction>
</comment>
<evidence type="ECO:0000313" key="3">
    <source>
        <dbReference type="EMBL" id="KAF4091417.1"/>
    </source>
</evidence>
<keyword evidence="1" id="KW-0886">LTQ</keyword>
<proteinExistence type="inferred from homology"/>
<comment type="similarity">
    <text evidence="1">Belongs to the lysyl oxidase family.</text>
</comment>
<gene>
    <name evidence="3" type="ORF">AMELA_G00036630</name>
</gene>
<dbReference type="InterPro" id="IPR001695">
    <property type="entry name" value="Lysyl_oxidase"/>
</dbReference>
<dbReference type="AlphaFoldDB" id="A0A7J6BAD8"/>
<dbReference type="GO" id="GO:0005507">
    <property type="term" value="F:copper ion binding"/>
    <property type="evidence" value="ECO:0007669"/>
    <property type="project" value="UniProtKB-UniRule"/>
</dbReference>
<accession>A0A7J6BAD8</accession>
<dbReference type="GO" id="GO:0004720">
    <property type="term" value="F:protein-lysine 6-oxidase activity"/>
    <property type="evidence" value="ECO:0007669"/>
    <property type="project" value="UniProtKB-UniRule"/>
</dbReference>
<dbReference type="EC" id="1.4.3.13" evidence="1"/>
<evidence type="ECO:0000313" key="4">
    <source>
        <dbReference type="Proteomes" id="UP000593565"/>
    </source>
</evidence>
<reference evidence="3 4" key="1">
    <citation type="submission" date="2020-02" db="EMBL/GenBank/DDBJ databases">
        <title>A chromosome-scale genome assembly of the black bullhead catfish (Ameiurus melas).</title>
        <authorList>
            <person name="Wen M."/>
            <person name="Zham M."/>
            <person name="Cabau C."/>
            <person name="Klopp C."/>
            <person name="Donnadieu C."/>
            <person name="Roques C."/>
            <person name="Bouchez O."/>
            <person name="Lampietro C."/>
            <person name="Jouanno E."/>
            <person name="Herpin A."/>
            <person name="Louis A."/>
            <person name="Berthelot C."/>
            <person name="Parey E."/>
            <person name="Roest-Crollius H."/>
            <person name="Braasch I."/>
            <person name="Postlethwait J."/>
            <person name="Robinson-Rechavi M."/>
            <person name="Echchiki A."/>
            <person name="Begum T."/>
            <person name="Montfort J."/>
            <person name="Schartl M."/>
            <person name="Bobe J."/>
            <person name="Guiguen Y."/>
        </authorList>
    </citation>
    <scope>NUCLEOTIDE SEQUENCE [LARGE SCALE GENOMIC DNA]</scope>
    <source>
        <strain evidence="3">M_S1</strain>
        <tissue evidence="3">Blood</tissue>
    </source>
</reference>
<feature type="compositionally biased region" description="Polar residues" evidence="2">
    <location>
        <begin position="1"/>
        <end position="11"/>
    </location>
</feature>
<comment type="subcellular location">
    <subcellularLocation>
        <location evidence="1">Secreted</location>
        <location evidence="1">Extracellular space</location>
    </subcellularLocation>
</comment>
<comment type="PTM">
    <text evidence="1">The lysine tyrosylquinone cross-link (LTQ) is generated by condensation of the epsilon-amino group of a lysine with a topaquinone produced by oxidation of tyrosine.</text>
</comment>
<dbReference type="Proteomes" id="UP000593565">
    <property type="component" value="Unassembled WGS sequence"/>
</dbReference>
<sequence>MASREVQSSPQIRPHSSKASALLARISTRPSSCVRPPVIRICHEFRDKQQKKSKRLFKVTRHYHSMDIFTNYDLLDLNGTKVADGHKASFCLEDTDCSEGYTKPQL</sequence>
<comment type="cofactor">
    <cofactor evidence="1">
        <name>Cu cation</name>
        <dbReference type="ChEBI" id="CHEBI:23378"/>
    </cofactor>
</comment>
<dbReference type="InterPro" id="IPR050912">
    <property type="entry name" value="LOX-like_protein"/>
</dbReference>
<feature type="region of interest" description="Disordered" evidence="2">
    <location>
        <begin position="1"/>
        <end position="20"/>
    </location>
</feature>
<keyword evidence="1" id="KW-0186">Copper</keyword>
<dbReference type="Pfam" id="PF01186">
    <property type="entry name" value="Lysyl_oxidase"/>
    <property type="match status" value="1"/>
</dbReference>
<keyword evidence="1" id="KW-0964">Secreted</keyword>
<dbReference type="PANTHER" id="PTHR45817:SF4">
    <property type="entry name" value="LYSYL OXIDASE-LIKE-RELATED"/>
    <property type="match status" value="1"/>
</dbReference>
<dbReference type="PANTHER" id="PTHR45817">
    <property type="entry name" value="LYSYL OXIDASE-LIKE-RELATED"/>
    <property type="match status" value="1"/>
</dbReference>
<comment type="caution">
    <text evidence="3">The sequence shown here is derived from an EMBL/GenBank/DDBJ whole genome shotgun (WGS) entry which is preliminary data.</text>
</comment>
<keyword evidence="4" id="KW-1185">Reference proteome</keyword>
<comment type="function">
    <text evidence="1">Mediates the post-translational oxidative deamination of lysine residues on target proteins leading to the formation of deaminated lysine (allysine).</text>
</comment>
<organism evidence="3 4">
    <name type="scientific">Ameiurus melas</name>
    <name type="common">Black bullhead</name>
    <name type="synonym">Silurus melas</name>
    <dbReference type="NCBI Taxonomy" id="219545"/>
    <lineage>
        <taxon>Eukaryota</taxon>
        <taxon>Metazoa</taxon>
        <taxon>Chordata</taxon>
        <taxon>Craniata</taxon>
        <taxon>Vertebrata</taxon>
        <taxon>Euteleostomi</taxon>
        <taxon>Actinopterygii</taxon>
        <taxon>Neopterygii</taxon>
        <taxon>Teleostei</taxon>
        <taxon>Ostariophysi</taxon>
        <taxon>Siluriformes</taxon>
        <taxon>Ictaluridae</taxon>
        <taxon>Ameiurus</taxon>
    </lineage>
</organism>
<name>A0A7J6BAD8_AMEME</name>
<evidence type="ECO:0000256" key="1">
    <source>
        <dbReference type="RuleBase" id="RU367046"/>
    </source>
</evidence>
<dbReference type="GO" id="GO:0030199">
    <property type="term" value="P:collagen fibril organization"/>
    <property type="evidence" value="ECO:0007669"/>
    <property type="project" value="TreeGrafter"/>
</dbReference>